<dbReference type="RefSeq" id="WP_104419018.1">
    <property type="nucleotide sequence ID" value="NZ_PTJC01000005.1"/>
</dbReference>
<dbReference type="OrthoDB" id="57532at2"/>
<reference evidence="11 12" key="1">
    <citation type="submission" date="2018-02" db="EMBL/GenBank/DDBJ databases">
        <title>Genomic Encyclopedia of Archaeal and Bacterial Type Strains, Phase II (KMG-II): from individual species to whole genera.</title>
        <authorList>
            <person name="Goeker M."/>
        </authorList>
    </citation>
    <scope>NUCLEOTIDE SEQUENCE [LARGE SCALE GENOMIC DNA]</scope>
    <source>
        <strain evidence="11 12">DSM 29526</strain>
    </source>
</reference>
<evidence type="ECO:0000256" key="5">
    <source>
        <dbReference type="ARBA" id="ARBA00023295"/>
    </source>
</evidence>
<evidence type="ECO:0000256" key="2">
    <source>
        <dbReference type="ARBA" id="ARBA00011245"/>
    </source>
</evidence>
<feature type="domain" description="Glycosyl-hydrolase 97 catalytic" evidence="7">
    <location>
        <begin position="935"/>
        <end position="1089"/>
    </location>
</feature>
<dbReference type="GO" id="GO:0004553">
    <property type="term" value="F:hydrolase activity, hydrolyzing O-glycosyl compounds"/>
    <property type="evidence" value="ECO:0007669"/>
    <property type="project" value="InterPro"/>
</dbReference>
<organism evidence="11 12">
    <name type="scientific">Neolewinella xylanilytica</name>
    <dbReference type="NCBI Taxonomy" id="1514080"/>
    <lineage>
        <taxon>Bacteria</taxon>
        <taxon>Pseudomonadati</taxon>
        <taxon>Bacteroidota</taxon>
        <taxon>Saprospiria</taxon>
        <taxon>Saprospirales</taxon>
        <taxon>Lewinellaceae</taxon>
        <taxon>Neolewinella</taxon>
    </lineage>
</organism>
<dbReference type="Pfam" id="PF14508">
    <property type="entry name" value="GH97_N"/>
    <property type="match status" value="1"/>
</dbReference>
<dbReference type="SUPFAM" id="SSF52266">
    <property type="entry name" value="SGNH hydrolase"/>
    <property type="match status" value="1"/>
</dbReference>
<sequence>MYGSTPHRLSLFLLLLLCAPLLRAEVRLPRLIGDGMVLQRDTEVDVWGWADAGETVTVTFDGKTYPAEPAADGCWHATLPAHPAGGPYTMTVAGSNTIELSDILFGDVWLCSGQSNMEYSMGMVASLYEDEIAASTNDRIRQFNVPKEFDFQGPREDYGGGEWSSADPESVRNFTAVGYFFAREINERYDVPVGLINASLGGSPAEAWMTPEALRDYTGLYDDALRYRDTAYVSQVRRSDRERIGGWYAELKDQDAGYTGATPWSDPAADDADWSTTTLPALWNDTEAGDTPGSVWYRRSFEVPAGLTGKEVQLPFGNLIDADSVWINGTFVGGFGSRYVPRNYTVPAGILQTGENTIAVRVVSSGGSGGFIPEKTYALTDGTTTVDLSGEWQYRRGGEMDPLRGPTFIQWKPTGLYHAMIAPLLPYALKGVLWYQGESNVGRDRQYATLFPGLIENWREEMEDPDLPFLAVQLPNFGTPQEQPGESGWARMREAQEEILSLNNTGLATTIDIGEWNDIHPLNKLDVGKRLALLAQRDVYGDAKVIAEGPVYSSMAVKGNTAVLSFDHVGGGLESSDGTPLRHFAIAGADGEFVRAEARIEGETVVVSSPEVAAPEAVRYAWADAPEDINFYNAAGLPARPFRTDVPEAAAETGAVSSPDGRIRAIVDLEAATYTIEVDGEPVLYAGKLGVVREDGDFASLLRSVAQSEEREVRDSYTSKNAKKYQISYVANERTWHAANADGQRMDIVFRVADDGVAFRYVFPDTTTEVKKITREATTFPFRAGTRAWLQPKTEAQSGFEHTNPSYEAHYMSDIPVGTPAPGDNGWVYPALFRYQDTWILLTEADLGTTYCGTALQQYSPDGEYAINFPQEPEVFTNGVPTLNPESSLPWRTPWRIIALGDLATVQESTLGTDLAAPAVTTETDWIQPGKASWSWILKKDGGTVYDVQRDYIDFAADMDWQYCLIDASWDQTIGYDSVALLADYAKTKDVELLLWYNSAGSWNTVPFTPKDKLLTHESRMEEFGKLRDMGVRGIKVDFFGGDGQSMIAYYHGVLEDAAANGLLCNFHGATLPRGLHRTYPNYMTAEAVFGYEMITFGQGAADRAPMHMVLSAMIRNVYDPMDFTPVNLGGIPGRVERTTTAAYELATAVAMLSGIQHYAEQPEGMEKVPEYVRDFLRELPNYWEDVRFVDGDPNSHYVVARRHGDRWYVAGLNGADSAKDLELDLGWLGGRTGTLIAAGPGGTADDPSFREEEIQVPAAGSWNVSVGPKDGFVLVFEE</sequence>
<dbReference type="PANTHER" id="PTHR22901">
    <property type="entry name" value="SIALATE O-ACETYLESTERASE"/>
    <property type="match status" value="1"/>
</dbReference>
<dbReference type="InterPro" id="IPR017853">
    <property type="entry name" value="GH"/>
</dbReference>
<dbReference type="SUPFAM" id="SSF51445">
    <property type="entry name" value="(Trans)glycosidases"/>
    <property type="match status" value="1"/>
</dbReference>
<dbReference type="InterPro" id="IPR036514">
    <property type="entry name" value="SGNH_hydro_sf"/>
</dbReference>
<dbReference type="Pfam" id="PF13364">
    <property type="entry name" value="BetaGal_ABD2"/>
    <property type="match status" value="1"/>
</dbReference>
<comment type="caution">
    <text evidence="11">The sequence shown here is derived from an EMBL/GenBank/DDBJ whole genome shotgun (WGS) entry which is preliminary data.</text>
</comment>
<keyword evidence="12" id="KW-1185">Reference proteome</keyword>
<dbReference type="GO" id="GO:0005975">
    <property type="term" value="P:carbohydrate metabolic process"/>
    <property type="evidence" value="ECO:0007669"/>
    <property type="project" value="InterPro"/>
</dbReference>
<dbReference type="InterPro" id="IPR039329">
    <property type="entry name" value="SIAE"/>
</dbReference>
<feature type="domain" description="Sialate O-acetylesterase" evidence="6">
    <location>
        <begin position="406"/>
        <end position="520"/>
    </location>
</feature>
<gene>
    <name evidence="11" type="ORF">CLV84_1440</name>
</gene>
<dbReference type="Gene3D" id="3.20.20.70">
    <property type="entry name" value="Aldolase class I"/>
    <property type="match status" value="1"/>
</dbReference>
<dbReference type="EMBL" id="PTJC01000005">
    <property type="protein sequence ID" value="PPK88472.1"/>
    <property type="molecule type" value="Genomic_DNA"/>
</dbReference>
<evidence type="ECO:0000259" key="7">
    <source>
        <dbReference type="Pfam" id="PF10566"/>
    </source>
</evidence>
<dbReference type="InterPro" id="IPR013785">
    <property type="entry name" value="Aldolase_TIM"/>
</dbReference>
<evidence type="ECO:0000259" key="6">
    <source>
        <dbReference type="Pfam" id="PF03629"/>
    </source>
</evidence>
<dbReference type="Proteomes" id="UP000237662">
    <property type="component" value="Unassembled WGS sequence"/>
</dbReference>
<dbReference type="Gene3D" id="2.70.98.10">
    <property type="match status" value="1"/>
</dbReference>
<dbReference type="Gene3D" id="2.60.40.10">
    <property type="entry name" value="Immunoglobulins"/>
    <property type="match status" value="1"/>
</dbReference>
<evidence type="ECO:0000256" key="1">
    <source>
        <dbReference type="ARBA" id="ARBA00001913"/>
    </source>
</evidence>
<dbReference type="Gene3D" id="2.60.40.1180">
    <property type="entry name" value="Golgi alpha-mannosidase II"/>
    <property type="match status" value="1"/>
</dbReference>
<dbReference type="InterPro" id="IPR008979">
    <property type="entry name" value="Galactose-bd-like_sf"/>
</dbReference>
<protein>
    <submittedName>
        <fullName evidence="11">Glycosyl hydrolase family 2</fullName>
    </submittedName>
</protein>
<dbReference type="InterPro" id="IPR005181">
    <property type="entry name" value="SASA"/>
</dbReference>
<dbReference type="SUPFAM" id="SSF49785">
    <property type="entry name" value="Galactose-binding domain-like"/>
    <property type="match status" value="1"/>
</dbReference>
<dbReference type="InterPro" id="IPR013783">
    <property type="entry name" value="Ig-like_fold"/>
</dbReference>
<dbReference type="GO" id="GO:0001681">
    <property type="term" value="F:sialate O-acetylesterase activity"/>
    <property type="evidence" value="ECO:0007669"/>
    <property type="project" value="InterPro"/>
</dbReference>
<dbReference type="Pfam" id="PF03629">
    <property type="entry name" value="SASA"/>
    <property type="match status" value="2"/>
</dbReference>
<dbReference type="InterPro" id="IPR025300">
    <property type="entry name" value="BetaGal_jelly_roll_dom"/>
</dbReference>
<name>A0A2S6IAG9_9BACT</name>
<dbReference type="Gene3D" id="2.60.120.260">
    <property type="entry name" value="Galactose-binding domain-like"/>
    <property type="match status" value="1"/>
</dbReference>
<dbReference type="Pfam" id="PF10566">
    <property type="entry name" value="Glyco_hydro_97"/>
    <property type="match status" value="1"/>
</dbReference>
<feature type="domain" description="Sialate O-acetylesterase" evidence="6">
    <location>
        <begin position="107"/>
        <end position="229"/>
    </location>
</feature>
<dbReference type="InterPro" id="IPR029483">
    <property type="entry name" value="GH97_C"/>
</dbReference>
<evidence type="ECO:0000313" key="12">
    <source>
        <dbReference type="Proteomes" id="UP000237662"/>
    </source>
</evidence>
<dbReference type="AlphaFoldDB" id="A0A2S6IAG9"/>
<feature type="domain" description="Beta-galactosidase jelly roll" evidence="8">
    <location>
        <begin position="263"/>
        <end position="366"/>
    </location>
</feature>
<evidence type="ECO:0000259" key="10">
    <source>
        <dbReference type="Pfam" id="PF14509"/>
    </source>
</evidence>
<evidence type="ECO:0000256" key="3">
    <source>
        <dbReference type="ARBA" id="ARBA00022801"/>
    </source>
</evidence>
<dbReference type="Pfam" id="PF14509">
    <property type="entry name" value="GH97_C"/>
    <property type="match status" value="1"/>
</dbReference>
<comment type="subunit">
    <text evidence="2">Monomer.</text>
</comment>
<evidence type="ECO:0000259" key="8">
    <source>
        <dbReference type="Pfam" id="PF13364"/>
    </source>
</evidence>
<feature type="domain" description="Glycosyl-hydrolase 97 C-terminal oligomerisation" evidence="10">
    <location>
        <begin position="1184"/>
        <end position="1277"/>
    </location>
</feature>
<evidence type="ECO:0000256" key="4">
    <source>
        <dbReference type="ARBA" id="ARBA00022837"/>
    </source>
</evidence>
<dbReference type="InterPro" id="IPR029486">
    <property type="entry name" value="GH97_N"/>
</dbReference>
<keyword evidence="3 11" id="KW-0378">Hydrolase</keyword>
<comment type="cofactor">
    <cofactor evidence="1">
        <name>Ca(2+)</name>
        <dbReference type="ChEBI" id="CHEBI:29108"/>
    </cofactor>
</comment>
<feature type="domain" description="Glycosyl-hydrolase 97 N-terminal" evidence="9">
    <location>
        <begin position="656"/>
        <end position="918"/>
    </location>
</feature>
<dbReference type="GO" id="GO:0030246">
    <property type="term" value="F:carbohydrate binding"/>
    <property type="evidence" value="ECO:0007669"/>
    <property type="project" value="InterPro"/>
</dbReference>
<evidence type="ECO:0000313" key="11">
    <source>
        <dbReference type="EMBL" id="PPK88472.1"/>
    </source>
</evidence>
<dbReference type="InterPro" id="IPR013780">
    <property type="entry name" value="Glyco_hydro_b"/>
</dbReference>
<dbReference type="InterPro" id="IPR014718">
    <property type="entry name" value="GH-type_carb-bd"/>
</dbReference>
<keyword evidence="4" id="KW-0106">Calcium</keyword>
<dbReference type="InterPro" id="IPR019563">
    <property type="entry name" value="GH97_catalytic"/>
</dbReference>
<accession>A0A2S6IAG9</accession>
<proteinExistence type="predicted"/>
<dbReference type="PANTHER" id="PTHR22901:SF0">
    <property type="entry name" value="SIALATE O-ACETYLESTERASE"/>
    <property type="match status" value="1"/>
</dbReference>
<keyword evidence="5" id="KW-0326">Glycosidase</keyword>
<evidence type="ECO:0000259" key="9">
    <source>
        <dbReference type="Pfam" id="PF14508"/>
    </source>
</evidence>
<dbReference type="Gene3D" id="3.40.50.1110">
    <property type="entry name" value="SGNH hydrolase"/>
    <property type="match status" value="2"/>
</dbReference>